<evidence type="ECO:0000313" key="2">
    <source>
        <dbReference type="Proteomes" id="UP000559027"/>
    </source>
</evidence>
<sequence length="90" mass="10247">MSVSKIFVKNYSSEEIDCFVSQYSRSEGSDSWFPLDPQQGDAWARKSGGWELVAFRRRDSGENAPRAGKYVAVGRGRIVQFYGFEDIRVD</sequence>
<dbReference type="AlphaFoldDB" id="A0A8H5CSD4"/>
<comment type="caution">
    <text evidence="1">The sequence shown here is derived from an EMBL/GenBank/DDBJ whole genome shotgun (WGS) entry which is preliminary data.</text>
</comment>
<dbReference type="Proteomes" id="UP000559027">
    <property type="component" value="Unassembled WGS sequence"/>
</dbReference>
<name>A0A8H5CSD4_9AGAR</name>
<keyword evidence="2" id="KW-1185">Reference proteome</keyword>
<organism evidence="1 2">
    <name type="scientific">Leucocoprinus leucothites</name>
    <dbReference type="NCBI Taxonomy" id="201217"/>
    <lineage>
        <taxon>Eukaryota</taxon>
        <taxon>Fungi</taxon>
        <taxon>Dikarya</taxon>
        <taxon>Basidiomycota</taxon>
        <taxon>Agaricomycotina</taxon>
        <taxon>Agaricomycetes</taxon>
        <taxon>Agaricomycetidae</taxon>
        <taxon>Agaricales</taxon>
        <taxon>Agaricineae</taxon>
        <taxon>Agaricaceae</taxon>
        <taxon>Leucocoprinus</taxon>
    </lineage>
</organism>
<proteinExistence type="predicted"/>
<dbReference type="OrthoDB" id="2940489at2759"/>
<dbReference type="EMBL" id="JAACJO010000031">
    <property type="protein sequence ID" value="KAF5346494.1"/>
    <property type="molecule type" value="Genomic_DNA"/>
</dbReference>
<gene>
    <name evidence="1" type="ORF">D9756_010098</name>
</gene>
<protein>
    <submittedName>
        <fullName evidence="1">Uncharacterized protein</fullName>
    </submittedName>
</protein>
<evidence type="ECO:0000313" key="1">
    <source>
        <dbReference type="EMBL" id="KAF5346494.1"/>
    </source>
</evidence>
<reference evidence="1 2" key="1">
    <citation type="journal article" date="2020" name="ISME J.">
        <title>Uncovering the hidden diversity of litter-decomposition mechanisms in mushroom-forming fungi.</title>
        <authorList>
            <person name="Floudas D."/>
            <person name="Bentzer J."/>
            <person name="Ahren D."/>
            <person name="Johansson T."/>
            <person name="Persson P."/>
            <person name="Tunlid A."/>
        </authorList>
    </citation>
    <scope>NUCLEOTIDE SEQUENCE [LARGE SCALE GENOMIC DNA]</scope>
    <source>
        <strain evidence="1 2">CBS 146.42</strain>
    </source>
</reference>
<accession>A0A8H5CSD4</accession>